<gene>
    <name evidence="1" type="ORF">NE695_12420</name>
</gene>
<dbReference type="RefSeq" id="WP_256192027.1">
    <property type="nucleotide sequence ID" value="NZ_CATZHN010000011.1"/>
</dbReference>
<accession>A0ABT1S1A1</accession>
<evidence type="ECO:0008006" key="3">
    <source>
        <dbReference type="Google" id="ProtNLM"/>
    </source>
</evidence>
<protein>
    <recommendedName>
        <fullName evidence="3">Aminoglycoside phosphotransferase domain-containing protein</fullName>
    </recommendedName>
</protein>
<name>A0ABT1S1A1_9FIRM</name>
<comment type="caution">
    <text evidence="1">The sequence shown here is derived from an EMBL/GenBank/DDBJ whole genome shotgun (WGS) entry which is preliminary data.</text>
</comment>
<organism evidence="1 2">
    <name type="scientific">Neglectibacter timonensis</name>
    <dbReference type="NCBI Taxonomy" id="1776382"/>
    <lineage>
        <taxon>Bacteria</taxon>
        <taxon>Bacillati</taxon>
        <taxon>Bacillota</taxon>
        <taxon>Clostridia</taxon>
        <taxon>Eubacteriales</taxon>
        <taxon>Oscillospiraceae</taxon>
        <taxon>Neglectibacter</taxon>
    </lineage>
</organism>
<proteinExistence type="predicted"/>
<sequence length="287" mass="33586">MDQIIFELTEMNIDYKSINILQEKDGVIVARINCENKSFVMKLFQRREFRREIGNYKILSSLNIPTLNFISATDKALLIEDVCSNNTYRLGIDKDLDDAEIATLIAKWYKLLHHRGYEYIEENSCVPLYDENDLLTFENIEKIKLETNSSELPVWKLIENNFDIIEKLLNKAKRTLTYNDFYYTNLIVAQNRTSAMMFDYNLLGKGYAYADIRNVCFSLSEVAKKAFLEEYGKFDISEMIIDNVVSILTTLHFACQKTLFPSWANYALKELHTGFIDKVNRLLYLEK</sequence>
<dbReference type="Proteomes" id="UP001524473">
    <property type="component" value="Unassembled WGS sequence"/>
</dbReference>
<dbReference type="Gene3D" id="3.90.1200.10">
    <property type="match status" value="1"/>
</dbReference>
<dbReference type="SUPFAM" id="SSF56112">
    <property type="entry name" value="Protein kinase-like (PK-like)"/>
    <property type="match status" value="1"/>
</dbReference>
<dbReference type="EMBL" id="JANFZH010000029">
    <property type="protein sequence ID" value="MCQ4840714.1"/>
    <property type="molecule type" value="Genomic_DNA"/>
</dbReference>
<evidence type="ECO:0000313" key="1">
    <source>
        <dbReference type="EMBL" id="MCQ4840714.1"/>
    </source>
</evidence>
<keyword evidence="2" id="KW-1185">Reference proteome</keyword>
<reference evidence="1 2" key="1">
    <citation type="submission" date="2022-06" db="EMBL/GenBank/DDBJ databases">
        <title>Isolation of gut microbiota from human fecal samples.</title>
        <authorList>
            <person name="Pamer E.G."/>
            <person name="Barat B."/>
            <person name="Waligurski E."/>
            <person name="Medina S."/>
            <person name="Paddock L."/>
            <person name="Mostad J."/>
        </authorList>
    </citation>
    <scope>NUCLEOTIDE SEQUENCE [LARGE SCALE GENOMIC DNA]</scope>
    <source>
        <strain evidence="1 2">DFI.9.73</strain>
    </source>
</reference>
<dbReference type="InterPro" id="IPR011009">
    <property type="entry name" value="Kinase-like_dom_sf"/>
</dbReference>
<evidence type="ECO:0000313" key="2">
    <source>
        <dbReference type="Proteomes" id="UP001524473"/>
    </source>
</evidence>